<dbReference type="InterPro" id="IPR050669">
    <property type="entry name" value="Hemerythrin"/>
</dbReference>
<dbReference type="NCBIfam" id="NF033749">
    <property type="entry name" value="bact_hemeryth"/>
    <property type="match status" value="1"/>
</dbReference>
<dbReference type="InterPro" id="IPR012312">
    <property type="entry name" value="Hemerythrin-like"/>
</dbReference>
<name>A0ABU0WCH1_9PROT</name>
<dbReference type="InterPro" id="IPR012827">
    <property type="entry name" value="Hemerythrin_metal-bd"/>
</dbReference>
<dbReference type="Proteomes" id="UP001227317">
    <property type="component" value="Unassembled WGS sequence"/>
</dbReference>
<keyword evidence="7" id="KW-1185">Reference proteome</keyword>
<dbReference type="EMBL" id="JAUJFI010000010">
    <property type="protein sequence ID" value="MDQ2101877.1"/>
    <property type="molecule type" value="Genomic_DNA"/>
</dbReference>
<dbReference type="PANTHER" id="PTHR37164:SF1">
    <property type="entry name" value="BACTERIOHEMERYTHRIN"/>
    <property type="match status" value="1"/>
</dbReference>
<dbReference type="CDD" id="cd12107">
    <property type="entry name" value="Hemerythrin"/>
    <property type="match status" value="1"/>
</dbReference>
<keyword evidence="4" id="KW-0408">Iron</keyword>
<dbReference type="SUPFAM" id="SSF47188">
    <property type="entry name" value="Hemerythrin-like"/>
    <property type="match status" value="1"/>
</dbReference>
<evidence type="ECO:0000256" key="2">
    <source>
        <dbReference type="ARBA" id="ARBA00022621"/>
    </source>
</evidence>
<keyword evidence="2" id="KW-0561">Oxygen transport</keyword>
<evidence type="ECO:0000256" key="1">
    <source>
        <dbReference type="ARBA" id="ARBA00010587"/>
    </source>
</evidence>
<dbReference type="Gene3D" id="1.20.120.50">
    <property type="entry name" value="Hemerythrin-like"/>
    <property type="match status" value="1"/>
</dbReference>
<keyword evidence="2" id="KW-0813">Transport</keyword>
<evidence type="ECO:0000259" key="5">
    <source>
        <dbReference type="Pfam" id="PF01814"/>
    </source>
</evidence>
<reference evidence="6 7" key="1">
    <citation type="submission" date="2023-06" db="EMBL/GenBank/DDBJ databases">
        <title>Azospirillum isscasensis sp.nov, a bacterium isolated from rhizosphere soil of rice.</title>
        <authorList>
            <person name="Wang H."/>
        </authorList>
    </citation>
    <scope>NUCLEOTIDE SEQUENCE [LARGE SCALE GENOMIC DNA]</scope>
    <source>
        <strain evidence="6 7">C340-1</strain>
    </source>
</reference>
<dbReference type="RefSeq" id="WP_306703863.1">
    <property type="nucleotide sequence ID" value="NZ_JAUJFI010000010.1"/>
</dbReference>
<evidence type="ECO:0000313" key="6">
    <source>
        <dbReference type="EMBL" id="MDQ2101877.1"/>
    </source>
</evidence>
<accession>A0ABU0WCH1</accession>
<dbReference type="PROSITE" id="PS00550">
    <property type="entry name" value="HEMERYTHRINS"/>
    <property type="match status" value="1"/>
</dbReference>
<feature type="domain" description="Hemerythrin-like" evidence="5">
    <location>
        <begin position="13"/>
        <end position="128"/>
    </location>
</feature>
<protein>
    <submittedName>
        <fullName evidence="6">Bacteriohemerythrin</fullName>
    </submittedName>
</protein>
<comment type="similarity">
    <text evidence="1">Belongs to the hemerythrin family.</text>
</comment>
<evidence type="ECO:0000256" key="4">
    <source>
        <dbReference type="ARBA" id="ARBA00023004"/>
    </source>
</evidence>
<dbReference type="NCBIfam" id="TIGR02481">
    <property type="entry name" value="hemeryth_dom"/>
    <property type="match status" value="1"/>
</dbReference>
<dbReference type="InterPro" id="IPR035938">
    <property type="entry name" value="Hemerythrin-like_sf"/>
</dbReference>
<comment type="caution">
    <text evidence="6">The sequence shown here is derived from an EMBL/GenBank/DDBJ whole genome shotgun (WGS) entry which is preliminary data.</text>
</comment>
<dbReference type="InterPro" id="IPR016131">
    <property type="entry name" value="Haemerythrin_Fe_BS"/>
</dbReference>
<keyword evidence="3" id="KW-0479">Metal-binding</keyword>
<evidence type="ECO:0000313" key="7">
    <source>
        <dbReference type="Proteomes" id="UP001227317"/>
    </source>
</evidence>
<organism evidence="6 7">
    <name type="scientific">Azospirillum isscasi</name>
    <dbReference type="NCBI Taxonomy" id="3053926"/>
    <lineage>
        <taxon>Bacteria</taxon>
        <taxon>Pseudomonadati</taxon>
        <taxon>Pseudomonadota</taxon>
        <taxon>Alphaproteobacteria</taxon>
        <taxon>Rhodospirillales</taxon>
        <taxon>Azospirillaceae</taxon>
        <taxon>Azospirillum</taxon>
    </lineage>
</organism>
<dbReference type="PANTHER" id="PTHR37164">
    <property type="entry name" value="BACTERIOHEMERYTHRIN"/>
    <property type="match status" value="1"/>
</dbReference>
<evidence type="ECO:0000256" key="3">
    <source>
        <dbReference type="ARBA" id="ARBA00022723"/>
    </source>
</evidence>
<proteinExistence type="inferred from homology"/>
<sequence length="140" mass="16047">MQDVAWDKSMSVGVEVLDDDHRKLLDMFNGLLKAGIAEKDRASLSGLLGGLREYTTVHFAREEMLMEQQGYPGLDTHRAAHRYFIDEVQKLCLDDDDSNEMMLRIDLILLLKEWFIEHIQSVDKQYSPFMAEDTGNGATH</sequence>
<gene>
    <name evidence="6" type="ORF">QSG27_04140</name>
</gene>
<dbReference type="Pfam" id="PF01814">
    <property type="entry name" value="Hemerythrin"/>
    <property type="match status" value="1"/>
</dbReference>